<gene>
    <name evidence="2" type="ORF">NCTC11544_04552</name>
</gene>
<evidence type="ECO:0000313" key="2">
    <source>
        <dbReference type="EMBL" id="SUI83660.1"/>
    </source>
</evidence>
<dbReference type="EMBL" id="UGYN01000002">
    <property type="protein sequence ID" value="SUI83660.1"/>
    <property type="molecule type" value="Genomic_DNA"/>
</dbReference>
<evidence type="ECO:0000313" key="3">
    <source>
        <dbReference type="Proteomes" id="UP000255529"/>
    </source>
</evidence>
<organism evidence="2 3">
    <name type="scientific">Serratia quinivorans</name>
    <dbReference type="NCBI Taxonomy" id="137545"/>
    <lineage>
        <taxon>Bacteria</taxon>
        <taxon>Pseudomonadati</taxon>
        <taxon>Pseudomonadota</taxon>
        <taxon>Gammaproteobacteria</taxon>
        <taxon>Enterobacterales</taxon>
        <taxon>Yersiniaceae</taxon>
        <taxon>Serratia</taxon>
    </lineage>
</organism>
<proteinExistence type="predicted"/>
<feature type="transmembrane region" description="Helical" evidence="1">
    <location>
        <begin position="71"/>
        <end position="96"/>
    </location>
</feature>
<evidence type="ECO:0000256" key="1">
    <source>
        <dbReference type="SAM" id="Phobius"/>
    </source>
</evidence>
<sequence length="130" mass="14204">MIKTIRSLLVLLAIVSSSPFLSGVGVLNPGSGFAAPAGMSQLVIIIATFSFFISLFFKVFDFFYKVFSMKITYWTISVLIGMVLLAGAGIGVDYLYSAPEKISKLIVAVFFSLSIIISIYKVICVVFKKH</sequence>
<dbReference type="Proteomes" id="UP000255529">
    <property type="component" value="Unassembled WGS sequence"/>
</dbReference>
<name>A0A380ALZ1_9GAMM</name>
<feature type="transmembrane region" description="Helical" evidence="1">
    <location>
        <begin position="44"/>
        <end position="64"/>
    </location>
</feature>
<accession>A0A380ALZ1</accession>
<dbReference type="AlphaFoldDB" id="A0A380ALZ1"/>
<keyword evidence="1" id="KW-1133">Transmembrane helix</keyword>
<keyword evidence="1" id="KW-0472">Membrane</keyword>
<protein>
    <submittedName>
        <fullName evidence="2">Uncharacterized protein</fullName>
    </submittedName>
</protein>
<reference evidence="2 3" key="1">
    <citation type="submission" date="2018-06" db="EMBL/GenBank/DDBJ databases">
        <authorList>
            <consortium name="Pathogen Informatics"/>
            <person name="Doyle S."/>
        </authorList>
    </citation>
    <scope>NUCLEOTIDE SEQUENCE [LARGE SCALE GENOMIC DNA]</scope>
    <source>
        <strain evidence="2 3">NCTC11544</strain>
    </source>
</reference>
<feature type="transmembrane region" description="Helical" evidence="1">
    <location>
        <begin position="102"/>
        <end position="127"/>
    </location>
</feature>
<keyword evidence="1" id="KW-0812">Transmembrane</keyword>